<sequence length="275" mass="32038">MKFAKYLESESIPEWRKAYIDYKGLKKKLKAIEKHKKSKDTRASFTTHISDDENSTYVAEDQIDPVDTPRSSNLIRRARTEPFISSQNSNAISGFPSGLWRRLSWKYGRDTALSELESRPASLQSRQGCVLDDVLEHATQPERDFFYALDTELERIANFYHEKKNEAETKLTTLKNQIMLIEEYGKHLVKVSPVDPYEHPKIQRVLAWMRLRVPEMSDQTNAMEAGDPNIPPISPVKQIDVQESHHISYKVARGRLKKALFEFYRSLEFLRNYKV</sequence>
<dbReference type="PANTHER" id="PTHR10783:SF103">
    <property type="entry name" value="SOLUTE CARRIER FAMILY 53 MEMBER 1"/>
    <property type="match status" value="1"/>
</dbReference>
<dbReference type="GO" id="GO:0005794">
    <property type="term" value="C:Golgi apparatus"/>
    <property type="evidence" value="ECO:0007669"/>
    <property type="project" value="TreeGrafter"/>
</dbReference>
<evidence type="ECO:0000259" key="2">
    <source>
        <dbReference type="PROSITE" id="PS51382"/>
    </source>
</evidence>
<dbReference type="PROSITE" id="PS51382">
    <property type="entry name" value="SPX"/>
    <property type="match status" value="1"/>
</dbReference>
<keyword evidence="1" id="KW-0175">Coiled coil</keyword>
<dbReference type="GeneID" id="75915027"/>
<reference evidence="3" key="1">
    <citation type="submission" date="2021-06" db="EMBL/GenBank/DDBJ databases">
        <authorList>
            <consortium name="DOE Joint Genome Institute"/>
            <person name="Mondo S.J."/>
            <person name="Amses K.R."/>
            <person name="Simmons D.R."/>
            <person name="Longcore J.E."/>
            <person name="Seto K."/>
            <person name="Alves G.H."/>
            <person name="Bonds A.E."/>
            <person name="Quandt C.A."/>
            <person name="Davis W.J."/>
            <person name="Chang Y."/>
            <person name="Letcher P.M."/>
            <person name="Powell M.J."/>
            <person name="Kuo A."/>
            <person name="Labutti K."/>
            <person name="Pangilinan J."/>
            <person name="Andreopoulos W."/>
            <person name="Tritt A."/>
            <person name="Riley R."/>
            <person name="Hundley H."/>
            <person name="Johnson J."/>
            <person name="Lipzen A."/>
            <person name="Barry K."/>
            <person name="Berbee M.L."/>
            <person name="Buchler N.E."/>
            <person name="Grigoriev I.V."/>
            <person name="Spatafora J.W."/>
            <person name="Stajich J.E."/>
            <person name="James T.Y."/>
        </authorList>
    </citation>
    <scope>NUCLEOTIDE SEQUENCE</scope>
    <source>
        <strain evidence="3">AG</strain>
    </source>
</reference>
<dbReference type="CDD" id="cd14475">
    <property type="entry name" value="SPX_SYG1_like"/>
    <property type="match status" value="1"/>
</dbReference>
<dbReference type="PANTHER" id="PTHR10783">
    <property type="entry name" value="XENOTROPIC AND POLYTROPIC RETROVIRUS RECEPTOR 1-RELATED"/>
    <property type="match status" value="1"/>
</dbReference>
<dbReference type="GO" id="GO:0005886">
    <property type="term" value="C:plasma membrane"/>
    <property type="evidence" value="ECO:0007669"/>
    <property type="project" value="TreeGrafter"/>
</dbReference>
<dbReference type="Proteomes" id="UP001206595">
    <property type="component" value="Unassembled WGS sequence"/>
</dbReference>
<proteinExistence type="predicted"/>
<dbReference type="AlphaFoldDB" id="A0AAD5HCB1"/>
<keyword evidence="4" id="KW-1185">Reference proteome</keyword>
<dbReference type="GO" id="GO:0006817">
    <property type="term" value="P:phosphate ion transport"/>
    <property type="evidence" value="ECO:0007669"/>
    <property type="project" value="TreeGrafter"/>
</dbReference>
<gene>
    <name evidence="3" type="ORF">K450DRAFT_245020</name>
</gene>
<protein>
    <recommendedName>
        <fullName evidence="2">SPX domain-containing protein</fullName>
    </recommendedName>
</protein>
<reference evidence="3" key="2">
    <citation type="journal article" date="2022" name="Proc. Natl. Acad. Sci. U.S.A.">
        <title>Diploid-dominant life cycles characterize the early evolution of Fungi.</title>
        <authorList>
            <person name="Amses K.R."/>
            <person name="Simmons D.R."/>
            <person name="Longcore J.E."/>
            <person name="Mondo S.J."/>
            <person name="Seto K."/>
            <person name="Jeronimo G.H."/>
            <person name="Bonds A.E."/>
            <person name="Quandt C.A."/>
            <person name="Davis W.J."/>
            <person name="Chang Y."/>
            <person name="Federici B.A."/>
            <person name="Kuo A."/>
            <person name="LaButti K."/>
            <person name="Pangilinan J."/>
            <person name="Andreopoulos W."/>
            <person name="Tritt A."/>
            <person name="Riley R."/>
            <person name="Hundley H."/>
            <person name="Johnson J."/>
            <person name="Lipzen A."/>
            <person name="Barry K."/>
            <person name="Lang B.F."/>
            <person name="Cuomo C.A."/>
            <person name="Buchler N.E."/>
            <person name="Grigoriev I.V."/>
            <person name="Spatafora J.W."/>
            <person name="Stajich J.E."/>
            <person name="James T.Y."/>
        </authorList>
    </citation>
    <scope>NUCLEOTIDE SEQUENCE</scope>
    <source>
        <strain evidence="3">AG</strain>
    </source>
</reference>
<dbReference type="GO" id="GO:0000822">
    <property type="term" value="F:inositol hexakisphosphate binding"/>
    <property type="evidence" value="ECO:0007669"/>
    <property type="project" value="TreeGrafter"/>
</dbReference>
<feature type="coiled-coil region" evidence="1">
    <location>
        <begin position="157"/>
        <end position="184"/>
    </location>
</feature>
<dbReference type="Pfam" id="PF03105">
    <property type="entry name" value="SPX"/>
    <property type="match status" value="1"/>
</dbReference>
<dbReference type="RefSeq" id="XP_051443901.1">
    <property type="nucleotide sequence ID" value="XM_051589682.1"/>
</dbReference>
<comment type="caution">
    <text evidence="3">The sequence shown here is derived from an EMBL/GenBank/DDBJ whole genome shotgun (WGS) entry which is preliminary data.</text>
</comment>
<dbReference type="GO" id="GO:0016036">
    <property type="term" value="P:cellular response to phosphate starvation"/>
    <property type="evidence" value="ECO:0007669"/>
    <property type="project" value="TreeGrafter"/>
</dbReference>
<organism evidence="3 4">
    <name type="scientific">Umbelopsis ramanniana AG</name>
    <dbReference type="NCBI Taxonomy" id="1314678"/>
    <lineage>
        <taxon>Eukaryota</taxon>
        <taxon>Fungi</taxon>
        <taxon>Fungi incertae sedis</taxon>
        <taxon>Mucoromycota</taxon>
        <taxon>Mucoromycotina</taxon>
        <taxon>Umbelopsidomycetes</taxon>
        <taxon>Umbelopsidales</taxon>
        <taxon>Umbelopsidaceae</taxon>
        <taxon>Umbelopsis</taxon>
    </lineage>
</organism>
<dbReference type="EMBL" id="MU620925">
    <property type="protein sequence ID" value="KAI8578897.1"/>
    <property type="molecule type" value="Genomic_DNA"/>
</dbReference>
<name>A0AAD5HCB1_UMBRA</name>
<accession>A0AAD5HCB1</accession>
<evidence type="ECO:0000313" key="4">
    <source>
        <dbReference type="Proteomes" id="UP001206595"/>
    </source>
</evidence>
<dbReference type="InterPro" id="IPR004331">
    <property type="entry name" value="SPX_dom"/>
</dbReference>
<evidence type="ECO:0000313" key="3">
    <source>
        <dbReference type="EMBL" id="KAI8578897.1"/>
    </source>
</evidence>
<evidence type="ECO:0000256" key="1">
    <source>
        <dbReference type="SAM" id="Coils"/>
    </source>
</evidence>
<feature type="domain" description="SPX" evidence="2">
    <location>
        <begin position="1"/>
        <end position="275"/>
    </location>
</feature>